<dbReference type="Proteomes" id="UP000578449">
    <property type="component" value="Unassembled WGS sequence"/>
</dbReference>
<dbReference type="AlphaFoldDB" id="A0A840P5Z3"/>
<dbReference type="Pfam" id="PF13847">
    <property type="entry name" value="Methyltransf_31"/>
    <property type="match status" value="1"/>
</dbReference>
<keyword evidence="3" id="KW-1185">Reference proteome</keyword>
<evidence type="ECO:0000313" key="3">
    <source>
        <dbReference type="Proteomes" id="UP000578449"/>
    </source>
</evidence>
<protein>
    <recommendedName>
        <fullName evidence="1">Methyltransferase domain-containing protein</fullName>
    </recommendedName>
</protein>
<reference evidence="2 3" key="1">
    <citation type="submission" date="2020-08" db="EMBL/GenBank/DDBJ databases">
        <title>Genomic Encyclopedia of Type Strains, Phase IV (KMG-IV): sequencing the most valuable type-strain genomes for metagenomic binning, comparative biology and taxonomic classification.</title>
        <authorList>
            <person name="Goeker M."/>
        </authorList>
    </citation>
    <scope>NUCLEOTIDE SEQUENCE [LARGE SCALE GENOMIC DNA]</scope>
    <source>
        <strain evidence="2 3">DSM 45615</strain>
    </source>
</reference>
<evidence type="ECO:0000259" key="1">
    <source>
        <dbReference type="Pfam" id="PF13847"/>
    </source>
</evidence>
<dbReference type="Gene3D" id="3.40.50.150">
    <property type="entry name" value="Vaccinia Virus protein VP39"/>
    <property type="match status" value="1"/>
</dbReference>
<gene>
    <name evidence="2" type="ORF">HNP84_004824</name>
</gene>
<dbReference type="RefSeq" id="WP_185052055.1">
    <property type="nucleotide sequence ID" value="NZ_BAABIX010000042.1"/>
</dbReference>
<dbReference type="SUPFAM" id="SSF53335">
    <property type="entry name" value="S-adenosyl-L-methionine-dependent methyltransferases"/>
    <property type="match status" value="1"/>
</dbReference>
<dbReference type="CDD" id="cd02440">
    <property type="entry name" value="AdoMet_MTases"/>
    <property type="match status" value="1"/>
</dbReference>
<sequence>MSLRFHEIAEGDHRILNPFTPEKLDLLGEIVRPAKGTRMLDLASGRGELLCQWAARYGVEGVGVDISHVFLDGAVRRAAELGVDALVRFEHGEAGAYLRETAAGAAYDIVSCLGATWIGGGLAGTIELMLPALKDGGLLLVGEPYWIAEPPPGATEALGFGREAFGTLGETLDRFESCGMELLEMVLADQDSWDRYAASQWWTMSDWLAANPGDPEAGEMRAFLDRARRSYLEYGRDHLGWGVFVLRRART</sequence>
<proteinExistence type="predicted"/>
<dbReference type="InterPro" id="IPR025714">
    <property type="entry name" value="Methyltranfer_dom"/>
</dbReference>
<accession>A0A840P5Z3</accession>
<evidence type="ECO:0000313" key="2">
    <source>
        <dbReference type="EMBL" id="MBB5135088.1"/>
    </source>
</evidence>
<dbReference type="InterPro" id="IPR029063">
    <property type="entry name" value="SAM-dependent_MTases_sf"/>
</dbReference>
<name>A0A840P5Z3_9ACTN</name>
<comment type="caution">
    <text evidence="2">The sequence shown here is derived from an EMBL/GenBank/DDBJ whole genome shotgun (WGS) entry which is preliminary data.</text>
</comment>
<organism evidence="2 3">
    <name type="scientific">Thermocatellispora tengchongensis</name>
    <dbReference type="NCBI Taxonomy" id="1073253"/>
    <lineage>
        <taxon>Bacteria</taxon>
        <taxon>Bacillati</taxon>
        <taxon>Actinomycetota</taxon>
        <taxon>Actinomycetes</taxon>
        <taxon>Streptosporangiales</taxon>
        <taxon>Streptosporangiaceae</taxon>
        <taxon>Thermocatellispora</taxon>
    </lineage>
</organism>
<dbReference type="EMBL" id="JACHGN010000010">
    <property type="protein sequence ID" value="MBB5135088.1"/>
    <property type="molecule type" value="Genomic_DNA"/>
</dbReference>
<feature type="domain" description="Methyltransferase" evidence="1">
    <location>
        <begin position="35"/>
        <end position="145"/>
    </location>
</feature>